<feature type="transmembrane region" description="Helical" evidence="1">
    <location>
        <begin position="160"/>
        <end position="178"/>
    </location>
</feature>
<feature type="transmembrane region" description="Helical" evidence="1">
    <location>
        <begin position="106"/>
        <end position="125"/>
    </location>
</feature>
<dbReference type="RefSeq" id="WP_136401833.1">
    <property type="nucleotide sequence ID" value="NZ_SSNZ01000001.1"/>
</dbReference>
<gene>
    <name evidence="2" type="ORF">E6C50_03665</name>
</gene>
<name>A0A4S4A4B5_9FLAO</name>
<evidence type="ECO:0000256" key="1">
    <source>
        <dbReference type="SAM" id="Phobius"/>
    </source>
</evidence>
<dbReference type="Pfam" id="PF13803">
    <property type="entry name" value="DUF4184"/>
    <property type="match status" value="1"/>
</dbReference>
<keyword evidence="1" id="KW-0812">Transmembrane</keyword>
<dbReference type="EMBL" id="SSNZ01000001">
    <property type="protein sequence ID" value="THF53310.1"/>
    <property type="molecule type" value="Genomic_DNA"/>
</dbReference>
<keyword evidence="1" id="KW-1133">Transmembrane helix</keyword>
<evidence type="ECO:0000313" key="3">
    <source>
        <dbReference type="Proteomes" id="UP000307507"/>
    </source>
</evidence>
<reference evidence="2 3" key="1">
    <citation type="submission" date="2019-04" db="EMBL/GenBank/DDBJ databases">
        <title>Flavobacterium sp. nov. isolated from construction timber.</title>
        <authorList>
            <person name="Lin S.-Y."/>
            <person name="Chang C.-T."/>
            <person name="Young C.-C."/>
        </authorList>
    </citation>
    <scope>NUCLEOTIDE SEQUENCE [LARGE SCALE GENOMIC DNA]</scope>
    <source>
        <strain evidence="2 3">CC-CTC003</strain>
    </source>
</reference>
<keyword evidence="1" id="KW-0472">Membrane</keyword>
<evidence type="ECO:0000313" key="2">
    <source>
        <dbReference type="EMBL" id="THF53310.1"/>
    </source>
</evidence>
<feature type="transmembrane region" description="Helical" evidence="1">
    <location>
        <begin position="215"/>
        <end position="237"/>
    </location>
</feature>
<dbReference type="OrthoDB" id="8481923at2"/>
<comment type="caution">
    <text evidence="2">The sequence shown here is derived from an EMBL/GenBank/DDBJ whole genome shotgun (WGS) entry which is preliminary data.</text>
</comment>
<feature type="transmembrane region" description="Helical" evidence="1">
    <location>
        <begin position="190"/>
        <end position="209"/>
    </location>
</feature>
<feature type="transmembrane region" description="Helical" evidence="1">
    <location>
        <begin position="21"/>
        <end position="40"/>
    </location>
</feature>
<dbReference type="Proteomes" id="UP000307507">
    <property type="component" value="Unassembled WGS sequence"/>
</dbReference>
<accession>A0A4S4A4B5</accession>
<sequence>MPFTFAHPAIVFPLTYLPKKWFFLTGLIIGSMTPDFEYFLRMRIQSNYSHSLSGHFWFDLPLGLVIAFLFHTIVRNQLFNNLPDFLKFRFSTYKRFDWNQYFKTNWYVVMISILIGALSHIFWDSFTHDSGYFVQKFSILTETIYIFGTQIPVLKIAQHTSTLLGIGTIVVVLYKLPLTKIEKSKINPKYWIVVTTLSSLIILIRFISGLELKEYGNVIVTTITALLISLIVTPLILKSKTN</sequence>
<keyword evidence="3" id="KW-1185">Reference proteome</keyword>
<organism evidence="2 3">
    <name type="scientific">Flavobacterium supellecticarium</name>
    <dbReference type="NCBI Taxonomy" id="2565924"/>
    <lineage>
        <taxon>Bacteria</taxon>
        <taxon>Pseudomonadati</taxon>
        <taxon>Bacteroidota</taxon>
        <taxon>Flavobacteriia</taxon>
        <taxon>Flavobacteriales</taxon>
        <taxon>Flavobacteriaceae</taxon>
        <taxon>Flavobacterium</taxon>
    </lineage>
</organism>
<proteinExistence type="predicted"/>
<feature type="transmembrane region" description="Helical" evidence="1">
    <location>
        <begin position="52"/>
        <end position="74"/>
    </location>
</feature>
<dbReference type="InterPro" id="IPR025238">
    <property type="entry name" value="DUF4184"/>
</dbReference>
<dbReference type="AlphaFoldDB" id="A0A4S4A4B5"/>
<protein>
    <submittedName>
        <fullName evidence="2">DUF4184 family protein</fullName>
    </submittedName>
</protein>